<dbReference type="Proteomes" id="UP001595974">
    <property type="component" value="Unassembled WGS sequence"/>
</dbReference>
<dbReference type="EMBL" id="JBHSOG010000049">
    <property type="protein sequence ID" value="MFC5770394.1"/>
    <property type="molecule type" value="Genomic_DNA"/>
</dbReference>
<sequence length="202" mass="22561">MIRINLLPHREEKRRQRRKQFYVLSAMMVVLGGLIGLLVHTIYAGYISEQEARNAFFKSEIAKVDQQIVEIRRLREQIDALLARKQVIESLQGTRAQTVHLFNELARAMPEGVYLKSAKQAGQRVTLVGYAQSNARVSHLMRNVDASPFLEQPALVEVKAATVNNRRVSEFTLGVSIEQPKQDDAAQNKGKAAPAAGKGVSK</sequence>
<dbReference type="InterPro" id="IPR052534">
    <property type="entry name" value="Extracell_DNA_Util/SecSys_Comp"/>
</dbReference>
<feature type="coiled-coil region" evidence="1">
    <location>
        <begin position="64"/>
        <end position="91"/>
    </location>
</feature>
<evidence type="ECO:0000256" key="1">
    <source>
        <dbReference type="SAM" id="Coils"/>
    </source>
</evidence>
<feature type="region of interest" description="Disordered" evidence="2">
    <location>
        <begin position="179"/>
        <end position="202"/>
    </location>
</feature>
<gene>
    <name evidence="4" type="ORF">ACFPTN_13505</name>
</gene>
<keyword evidence="3" id="KW-1133">Transmembrane helix</keyword>
<accession>A0ABW1AT65</accession>
<organism evidence="4 5">
    <name type="scientific">Thauera sinica</name>
    <dbReference type="NCBI Taxonomy" id="2665146"/>
    <lineage>
        <taxon>Bacteria</taxon>
        <taxon>Pseudomonadati</taxon>
        <taxon>Pseudomonadota</taxon>
        <taxon>Betaproteobacteria</taxon>
        <taxon>Rhodocyclales</taxon>
        <taxon>Zoogloeaceae</taxon>
        <taxon>Thauera</taxon>
    </lineage>
</organism>
<evidence type="ECO:0000313" key="4">
    <source>
        <dbReference type="EMBL" id="MFC5770394.1"/>
    </source>
</evidence>
<dbReference type="RefSeq" id="WP_096449842.1">
    <property type="nucleotide sequence ID" value="NZ_JBHSOG010000049.1"/>
</dbReference>
<feature type="transmembrane region" description="Helical" evidence="3">
    <location>
        <begin position="21"/>
        <end position="46"/>
    </location>
</feature>
<name>A0ABW1AT65_9RHOO</name>
<keyword evidence="3" id="KW-0812">Transmembrane</keyword>
<evidence type="ECO:0000256" key="3">
    <source>
        <dbReference type="SAM" id="Phobius"/>
    </source>
</evidence>
<dbReference type="PANTHER" id="PTHR40278">
    <property type="entry name" value="DNA UTILIZATION PROTEIN HOFN"/>
    <property type="match status" value="1"/>
</dbReference>
<protein>
    <submittedName>
        <fullName evidence="4">PilN domain-containing protein</fullName>
    </submittedName>
</protein>
<evidence type="ECO:0000256" key="2">
    <source>
        <dbReference type="SAM" id="MobiDB-lite"/>
    </source>
</evidence>
<feature type="compositionally biased region" description="Low complexity" evidence="2">
    <location>
        <begin position="187"/>
        <end position="202"/>
    </location>
</feature>
<keyword evidence="3" id="KW-0472">Membrane</keyword>
<comment type="caution">
    <text evidence="4">The sequence shown here is derived from an EMBL/GenBank/DDBJ whole genome shotgun (WGS) entry which is preliminary data.</text>
</comment>
<dbReference type="InterPro" id="IPR007813">
    <property type="entry name" value="PilN"/>
</dbReference>
<dbReference type="PANTHER" id="PTHR40278:SF2">
    <property type="entry name" value="TYPE IV PILUS INNER MEMBRANE COMPONENT PILN"/>
    <property type="match status" value="1"/>
</dbReference>
<dbReference type="Pfam" id="PF05137">
    <property type="entry name" value="PilN"/>
    <property type="match status" value="1"/>
</dbReference>
<keyword evidence="5" id="KW-1185">Reference proteome</keyword>
<evidence type="ECO:0000313" key="5">
    <source>
        <dbReference type="Proteomes" id="UP001595974"/>
    </source>
</evidence>
<proteinExistence type="predicted"/>
<reference evidence="5" key="1">
    <citation type="journal article" date="2019" name="Int. J. Syst. Evol. Microbiol.">
        <title>The Global Catalogue of Microorganisms (GCM) 10K type strain sequencing project: providing services to taxonomists for standard genome sequencing and annotation.</title>
        <authorList>
            <consortium name="The Broad Institute Genomics Platform"/>
            <consortium name="The Broad Institute Genome Sequencing Center for Infectious Disease"/>
            <person name="Wu L."/>
            <person name="Ma J."/>
        </authorList>
    </citation>
    <scope>NUCLEOTIDE SEQUENCE [LARGE SCALE GENOMIC DNA]</scope>
    <source>
        <strain evidence="5">SHR3</strain>
    </source>
</reference>
<keyword evidence="1" id="KW-0175">Coiled coil</keyword>